<feature type="signal peptide" evidence="10">
    <location>
        <begin position="1"/>
        <end position="20"/>
    </location>
</feature>
<dbReference type="InterPro" id="IPR000719">
    <property type="entry name" value="Prot_kinase_dom"/>
</dbReference>
<feature type="chain" id="PRO_5035854730" description="protein-serine/threonine phosphatase" evidence="10">
    <location>
        <begin position="21"/>
        <end position="1193"/>
    </location>
</feature>
<name>A0A8T0HHI4_CERPU</name>
<dbReference type="EMBL" id="CM026427">
    <property type="protein sequence ID" value="KAG0570158.1"/>
    <property type="molecule type" value="Genomic_DNA"/>
</dbReference>
<evidence type="ECO:0000256" key="1">
    <source>
        <dbReference type="ARBA" id="ARBA00001936"/>
    </source>
</evidence>
<comment type="similarity">
    <text evidence="9">Belongs to the PP2C family.</text>
</comment>
<comment type="cofactor">
    <cofactor evidence="2">
        <name>Mg(2+)</name>
        <dbReference type="ChEBI" id="CHEBI:18420"/>
    </cofactor>
</comment>
<comment type="cofactor">
    <cofactor evidence="1">
        <name>Mn(2+)</name>
        <dbReference type="ChEBI" id="CHEBI:29035"/>
    </cofactor>
</comment>
<dbReference type="EC" id="3.1.3.16" evidence="3"/>
<keyword evidence="6" id="KW-0460">Magnesium</keyword>
<sequence>MRRLDAVVLALLLFLHCSDARSEQGDGDSGGDHAVSVAFENFFTRDSSREPINCGAALLQGLRPRQEDRILCMVDIALPPFGGMPDTKVSLYAVFDGHGGDEASHLASQTLHKRFIYHFYKRVQSSLSASLPSEVPEVPSAGARENPGIRTHGSNMFFNSSTSNASRTIAAGELFGHSALGVILKEALAEAISDVESSFSIEAKERGLQAGSTACIVLHVDDHLLVASLGDSKALLCPATACSSPADATTSELIDARRRAILERRLKRKSGKNAIVGACEGGSSTIELTRDHRPDREDEKLRVEAAGGFVVDYGGLPRVNGQLAVSRSIGDLELKKFGVSAEPEWTGWLKIGSNASHLVIASDGIFEKFTTHEVCSVVSAVMSGIDVSVALRLPQVSDPLIALPPRHPHLNEKQNSRAIVPVPEANSGSASSNLLDTAQFMNFVQEEDVKFEGILGPLERKIVGNQEPDVQDEEHGMGVRDVAVGSEVLPHTPETPARVLAKAIVDAAFRSGSRDNLATIVVPLRDGIRHGHDSLSHENYKEDHAARRVSEAGSESARTLIDISRDLHEGELANDELLIISGMLVKGIGDGDCYELVDTVVGSSILPWRPFIEYTFSEDSNEAVKPVVERLPPSFPHGGVAGGQLEIYREHLICTPKVTAEGDIKEVCLPPEGLARFLSLIGSIPLDKQRLMPRHWDSEGRPRGSKSVPPYSIYHHRYMLQKNFARGAFGEIWLAVKRPCLKEDIDKKEFFPVQDNAFLQNNSSERAGYIPNGKYSSKHRSTGGWAPGHFRHSDTFILKRIMIEKGGNVYLSGLREKHFGEVFLNETDVSMRIDQGYLNSDLGVNGKGFHWTGSWSVKKVLEFLNFANVSSQTEDPNSGLDHIARYVESFEWPGKELWLVFRYEGKSLSSLLYNAGVDAEDDRDLKGFKVVQPSPWWRWLKTTEDGRSEMRSIIHQLLLAVKACHDRNITHRDIKPENMVVNTDRGSDWPSNLTVRIIDFGSAIDRYSLKHLYNLSGPSQAEQTIEYAPPEATLSQHWLYFHPDQAHVYDMWSVGIVMLELVLGTPHVFQISSRTRVLLDQQLEGMDEAAKNTIYLLRAYLEMCILLPGIPPHHHHHHQAGSVEQFEEVRLAAWKCTEEAVMQQIKQRDPLGIGIPDVWALRLLRELLQWYPEDRISVDEALKHPYFHPSQQR</sequence>
<keyword evidence="7 9" id="KW-0904">Protein phosphatase</keyword>
<dbReference type="GO" id="GO:0046872">
    <property type="term" value="F:metal ion binding"/>
    <property type="evidence" value="ECO:0007669"/>
    <property type="project" value="UniProtKB-KW"/>
</dbReference>
<keyword evidence="14" id="KW-1185">Reference proteome</keyword>
<keyword evidence="8" id="KW-0464">Manganese</keyword>
<feature type="domain" description="Protein kinase" evidence="11">
    <location>
        <begin position="718"/>
        <end position="1187"/>
    </location>
</feature>
<evidence type="ECO:0000256" key="3">
    <source>
        <dbReference type="ARBA" id="ARBA00013081"/>
    </source>
</evidence>
<dbReference type="PROSITE" id="PS50011">
    <property type="entry name" value="PROTEIN_KINASE_DOM"/>
    <property type="match status" value="1"/>
</dbReference>
<dbReference type="PROSITE" id="PS01032">
    <property type="entry name" value="PPM_1"/>
    <property type="match status" value="1"/>
</dbReference>
<evidence type="ECO:0000256" key="6">
    <source>
        <dbReference type="ARBA" id="ARBA00022842"/>
    </source>
</evidence>
<evidence type="ECO:0000313" key="13">
    <source>
        <dbReference type="EMBL" id="KAG0570158.1"/>
    </source>
</evidence>
<feature type="domain" description="PPM-type phosphatase" evidence="12">
    <location>
        <begin position="53"/>
        <end position="524"/>
    </location>
</feature>
<dbReference type="GO" id="GO:0004722">
    <property type="term" value="F:protein serine/threonine phosphatase activity"/>
    <property type="evidence" value="ECO:0007669"/>
    <property type="project" value="UniProtKB-EC"/>
</dbReference>
<evidence type="ECO:0000256" key="4">
    <source>
        <dbReference type="ARBA" id="ARBA00022723"/>
    </source>
</evidence>
<dbReference type="InterPro" id="IPR008271">
    <property type="entry name" value="Ser/Thr_kinase_AS"/>
</dbReference>
<dbReference type="InterPro" id="IPR015655">
    <property type="entry name" value="PP2C"/>
</dbReference>
<dbReference type="Proteomes" id="UP000822688">
    <property type="component" value="Chromosome 6"/>
</dbReference>
<evidence type="ECO:0000256" key="7">
    <source>
        <dbReference type="ARBA" id="ARBA00022912"/>
    </source>
</evidence>
<gene>
    <name evidence="13" type="ORF">KC19_6G142700</name>
</gene>
<evidence type="ECO:0000256" key="5">
    <source>
        <dbReference type="ARBA" id="ARBA00022801"/>
    </source>
</evidence>
<dbReference type="CDD" id="cd00143">
    <property type="entry name" value="PP2Cc"/>
    <property type="match status" value="1"/>
</dbReference>
<evidence type="ECO:0000256" key="10">
    <source>
        <dbReference type="SAM" id="SignalP"/>
    </source>
</evidence>
<dbReference type="InterPro" id="IPR011009">
    <property type="entry name" value="Kinase-like_dom_sf"/>
</dbReference>
<dbReference type="SMART" id="SM00332">
    <property type="entry name" value="PP2Cc"/>
    <property type="match status" value="1"/>
</dbReference>
<dbReference type="SUPFAM" id="SSF81606">
    <property type="entry name" value="PP2C-like"/>
    <property type="match status" value="1"/>
</dbReference>
<organism evidence="13 14">
    <name type="scientific">Ceratodon purpureus</name>
    <name type="common">Fire moss</name>
    <name type="synonym">Dicranum purpureum</name>
    <dbReference type="NCBI Taxonomy" id="3225"/>
    <lineage>
        <taxon>Eukaryota</taxon>
        <taxon>Viridiplantae</taxon>
        <taxon>Streptophyta</taxon>
        <taxon>Embryophyta</taxon>
        <taxon>Bryophyta</taxon>
        <taxon>Bryophytina</taxon>
        <taxon>Bryopsida</taxon>
        <taxon>Dicranidae</taxon>
        <taxon>Pseudoditrichales</taxon>
        <taxon>Ditrichaceae</taxon>
        <taxon>Ceratodon</taxon>
    </lineage>
</organism>
<keyword evidence="5 9" id="KW-0378">Hydrolase</keyword>
<evidence type="ECO:0000259" key="12">
    <source>
        <dbReference type="PROSITE" id="PS51746"/>
    </source>
</evidence>
<evidence type="ECO:0000256" key="8">
    <source>
        <dbReference type="ARBA" id="ARBA00023211"/>
    </source>
</evidence>
<accession>A0A8T0HHI4</accession>
<dbReference type="AlphaFoldDB" id="A0A8T0HHI4"/>
<dbReference type="PANTHER" id="PTHR47992">
    <property type="entry name" value="PROTEIN PHOSPHATASE"/>
    <property type="match status" value="1"/>
</dbReference>
<dbReference type="PROSITE" id="PS00108">
    <property type="entry name" value="PROTEIN_KINASE_ST"/>
    <property type="match status" value="1"/>
</dbReference>
<dbReference type="Pfam" id="PF00481">
    <property type="entry name" value="PP2C"/>
    <property type="match status" value="2"/>
</dbReference>
<dbReference type="OrthoDB" id="10264738at2759"/>
<dbReference type="Gene3D" id="3.60.40.10">
    <property type="entry name" value="PPM-type phosphatase domain"/>
    <property type="match status" value="1"/>
</dbReference>
<dbReference type="InterPro" id="IPR001932">
    <property type="entry name" value="PPM-type_phosphatase-like_dom"/>
</dbReference>
<keyword evidence="4" id="KW-0479">Metal-binding</keyword>
<dbReference type="PROSITE" id="PS51746">
    <property type="entry name" value="PPM_2"/>
    <property type="match status" value="1"/>
</dbReference>
<dbReference type="SMART" id="SM00220">
    <property type="entry name" value="S_TKc"/>
    <property type="match status" value="1"/>
</dbReference>
<evidence type="ECO:0000256" key="9">
    <source>
        <dbReference type="RuleBase" id="RU003465"/>
    </source>
</evidence>
<dbReference type="Pfam" id="PF00069">
    <property type="entry name" value="Pkinase"/>
    <property type="match status" value="1"/>
</dbReference>
<evidence type="ECO:0000259" key="11">
    <source>
        <dbReference type="PROSITE" id="PS50011"/>
    </source>
</evidence>
<reference evidence="13 14" key="1">
    <citation type="submission" date="2020-06" db="EMBL/GenBank/DDBJ databases">
        <title>WGS assembly of Ceratodon purpureus strain R40.</title>
        <authorList>
            <person name="Carey S.B."/>
            <person name="Jenkins J."/>
            <person name="Shu S."/>
            <person name="Lovell J.T."/>
            <person name="Sreedasyam A."/>
            <person name="Maumus F."/>
            <person name="Tiley G.P."/>
            <person name="Fernandez-Pozo N."/>
            <person name="Barry K."/>
            <person name="Chen C."/>
            <person name="Wang M."/>
            <person name="Lipzen A."/>
            <person name="Daum C."/>
            <person name="Saski C.A."/>
            <person name="Payton A.C."/>
            <person name="Mcbreen J.C."/>
            <person name="Conrad R.E."/>
            <person name="Kollar L.M."/>
            <person name="Olsson S."/>
            <person name="Huttunen S."/>
            <person name="Landis J.B."/>
            <person name="Wickett N.J."/>
            <person name="Johnson M.G."/>
            <person name="Rensing S.A."/>
            <person name="Grimwood J."/>
            <person name="Schmutz J."/>
            <person name="Mcdaniel S.F."/>
        </authorList>
    </citation>
    <scope>NUCLEOTIDE SEQUENCE [LARGE SCALE GENOMIC DNA]</scope>
    <source>
        <strain evidence="13 14">R40</strain>
    </source>
</reference>
<keyword evidence="10" id="KW-0732">Signal</keyword>
<evidence type="ECO:0000256" key="2">
    <source>
        <dbReference type="ARBA" id="ARBA00001946"/>
    </source>
</evidence>
<proteinExistence type="inferred from homology"/>
<dbReference type="SUPFAM" id="SSF56112">
    <property type="entry name" value="Protein kinase-like (PK-like)"/>
    <property type="match status" value="1"/>
</dbReference>
<protein>
    <recommendedName>
        <fullName evidence="3">protein-serine/threonine phosphatase</fullName>
        <ecNumber evidence="3">3.1.3.16</ecNumber>
    </recommendedName>
</protein>
<dbReference type="GO" id="GO:0005524">
    <property type="term" value="F:ATP binding"/>
    <property type="evidence" value="ECO:0007669"/>
    <property type="project" value="InterPro"/>
</dbReference>
<dbReference type="GO" id="GO:0004672">
    <property type="term" value="F:protein kinase activity"/>
    <property type="evidence" value="ECO:0007669"/>
    <property type="project" value="InterPro"/>
</dbReference>
<evidence type="ECO:0000313" key="14">
    <source>
        <dbReference type="Proteomes" id="UP000822688"/>
    </source>
</evidence>
<comment type="caution">
    <text evidence="13">The sequence shown here is derived from an EMBL/GenBank/DDBJ whole genome shotgun (WGS) entry which is preliminary data.</text>
</comment>
<dbReference type="Gene3D" id="1.10.510.10">
    <property type="entry name" value="Transferase(Phosphotransferase) domain 1"/>
    <property type="match status" value="1"/>
</dbReference>
<dbReference type="InterPro" id="IPR000222">
    <property type="entry name" value="PP2C_BS"/>
</dbReference>
<dbReference type="InterPro" id="IPR036457">
    <property type="entry name" value="PPM-type-like_dom_sf"/>
</dbReference>